<evidence type="ECO:0000313" key="3">
    <source>
        <dbReference type="Proteomes" id="UP001526201"/>
    </source>
</evidence>
<evidence type="ECO:0000259" key="1">
    <source>
        <dbReference type="Pfam" id="PF05175"/>
    </source>
</evidence>
<proteinExistence type="predicted"/>
<dbReference type="InterPro" id="IPR029063">
    <property type="entry name" value="SAM-dependent_MTases_sf"/>
</dbReference>
<reference evidence="2 3" key="1">
    <citation type="journal article" date="2022" name="BMC Genomics">
        <title>Comparative genome analysis of mycobacteria focusing on tRNA and non-coding RNA.</title>
        <authorList>
            <person name="Behra P.R.K."/>
            <person name="Pettersson B.M.F."/>
            <person name="Ramesh M."/>
            <person name="Das S."/>
            <person name="Dasgupta S."/>
            <person name="Kirsebom L.A."/>
        </authorList>
    </citation>
    <scope>NUCLEOTIDE SEQUENCE [LARGE SCALE GENOMIC DNA]</scope>
    <source>
        <strain evidence="2 3">DSM 44078</strain>
    </source>
</reference>
<keyword evidence="2" id="KW-0489">Methyltransferase</keyword>
<dbReference type="PANTHER" id="PTHR18895">
    <property type="entry name" value="HEMK METHYLTRANSFERASE"/>
    <property type="match status" value="1"/>
</dbReference>
<evidence type="ECO:0000313" key="2">
    <source>
        <dbReference type="EMBL" id="MCV7225266.1"/>
    </source>
</evidence>
<keyword evidence="2" id="KW-0808">Transferase</keyword>
<dbReference type="PANTHER" id="PTHR18895:SF74">
    <property type="entry name" value="MTRF1L RELEASE FACTOR GLUTAMINE METHYLTRANSFERASE"/>
    <property type="match status" value="1"/>
</dbReference>
<dbReference type="InterPro" id="IPR007848">
    <property type="entry name" value="Small_mtfrase_dom"/>
</dbReference>
<feature type="domain" description="Methyltransferase small" evidence="1">
    <location>
        <begin position="63"/>
        <end position="140"/>
    </location>
</feature>
<sequence length="305" mass="33133">MTEQQHTDESPLAASRLDPGTYHVCFEGIRPFALVDRPDTFRVSQAGLALGNYLRDNLGPGELAGRILDVGTGSGAIAMLIRELGASSITATDICGRAVASARENEVANFDTPAIDYSCCDLFPKSDIDSKFDLVVFNPPGWREPPKDFTSGEVAISRQLHLDAMFNGHSVIQRFLQKLPERLAAGGRAIVGFNSLVGIEDVLAAARTALTQSTGARIHTQVLARVELPLMLYTSEWTHALGALLSSFEHGRSEYAATYLQTNDTIHWFYEITEITFDHTGDGERIGAASALPAEQVVPQQVTRS</sequence>
<gene>
    <name evidence="2" type="ORF">H7J73_04355</name>
</gene>
<accession>A0ABT3C760</accession>
<keyword evidence="3" id="KW-1185">Reference proteome</keyword>
<dbReference type="GO" id="GO:0032259">
    <property type="term" value="P:methylation"/>
    <property type="evidence" value="ECO:0007669"/>
    <property type="project" value="UniProtKB-KW"/>
</dbReference>
<dbReference type="RefSeq" id="WP_264066031.1">
    <property type="nucleotide sequence ID" value="NZ_JACKTY010000013.1"/>
</dbReference>
<name>A0ABT3C760_9MYCO</name>
<protein>
    <submittedName>
        <fullName evidence="2">Class I SAM-dependent methyltransferase</fullName>
    </submittedName>
</protein>
<dbReference type="Proteomes" id="UP001526201">
    <property type="component" value="Unassembled WGS sequence"/>
</dbReference>
<dbReference type="GO" id="GO:0008168">
    <property type="term" value="F:methyltransferase activity"/>
    <property type="evidence" value="ECO:0007669"/>
    <property type="project" value="UniProtKB-KW"/>
</dbReference>
<dbReference type="SUPFAM" id="SSF53335">
    <property type="entry name" value="S-adenosyl-L-methionine-dependent methyltransferases"/>
    <property type="match status" value="1"/>
</dbReference>
<dbReference type="EMBL" id="JACKTY010000013">
    <property type="protein sequence ID" value="MCV7225266.1"/>
    <property type="molecule type" value="Genomic_DNA"/>
</dbReference>
<dbReference type="Pfam" id="PF05175">
    <property type="entry name" value="MTS"/>
    <property type="match status" value="1"/>
</dbReference>
<dbReference type="InterPro" id="IPR050320">
    <property type="entry name" value="N5-glutamine_MTase"/>
</dbReference>
<dbReference type="CDD" id="cd02440">
    <property type="entry name" value="AdoMet_MTases"/>
    <property type="match status" value="1"/>
</dbReference>
<organism evidence="2 3">
    <name type="scientific">Mycolicibacterium komossense</name>
    <dbReference type="NCBI Taxonomy" id="1779"/>
    <lineage>
        <taxon>Bacteria</taxon>
        <taxon>Bacillati</taxon>
        <taxon>Actinomycetota</taxon>
        <taxon>Actinomycetes</taxon>
        <taxon>Mycobacteriales</taxon>
        <taxon>Mycobacteriaceae</taxon>
        <taxon>Mycolicibacterium</taxon>
    </lineage>
</organism>
<dbReference type="Gene3D" id="3.40.50.150">
    <property type="entry name" value="Vaccinia Virus protein VP39"/>
    <property type="match status" value="1"/>
</dbReference>
<comment type="caution">
    <text evidence="2">The sequence shown here is derived from an EMBL/GenBank/DDBJ whole genome shotgun (WGS) entry which is preliminary data.</text>
</comment>